<comment type="caution">
    <text evidence="2">The sequence shown here is derived from an EMBL/GenBank/DDBJ whole genome shotgun (WGS) entry which is preliminary data.</text>
</comment>
<organism evidence="2 3">
    <name type="scientific">Pseudomonas amygdali pv. ulmi</name>
    <dbReference type="NCBI Taxonomy" id="251720"/>
    <lineage>
        <taxon>Bacteria</taxon>
        <taxon>Pseudomonadati</taxon>
        <taxon>Pseudomonadota</taxon>
        <taxon>Gammaproteobacteria</taxon>
        <taxon>Pseudomonadales</taxon>
        <taxon>Pseudomonadaceae</taxon>
        <taxon>Pseudomonas</taxon>
        <taxon>Pseudomonas amygdali</taxon>
    </lineage>
</organism>
<accession>A0A0Q0E356</accession>
<protein>
    <submittedName>
        <fullName evidence="2">Uncharacterized protein</fullName>
    </submittedName>
</protein>
<evidence type="ECO:0000313" key="3">
    <source>
        <dbReference type="Proteomes" id="UP000050266"/>
    </source>
</evidence>
<proteinExistence type="predicted"/>
<dbReference type="EMBL" id="LJRQ01000095">
    <property type="protein sequence ID" value="KPZ15726.1"/>
    <property type="molecule type" value="Genomic_DNA"/>
</dbReference>
<reference evidence="2 3" key="1">
    <citation type="submission" date="2015-09" db="EMBL/GenBank/DDBJ databases">
        <title>Genome announcement of multiple Pseudomonas syringae strains.</title>
        <authorList>
            <person name="Thakur S."/>
            <person name="Wang P.W."/>
            <person name="Gong Y."/>
            <person name="Weir B.S."/>
            <person name="Guttman D.S."/>
        </authorList>
    </citation>
    <scope>NUCLEOTIDE SEQUENCE [LARGE SCALE GENOMIC DNA]</scope>
    <source>
        <strain evidence="2 3">ICMP3962</strain>
    </source>
</reference>
<sequence>MTTSLIARLQTPWKHGLRRPRYSARFHTARVDSGLPSLAEIDPKLPIAKGSNQPEVDAHDRPPPANSCRSQRAAIDP</sequence>
<dbReference type="PATRIC" id="fig|251720.4.peg.4266"/>
<evidence type="ECO:0000313" key="2">
    <source>
        <dbReference type="EMBL" id="KPZ15726.1"/>
    </source>
</evidence>
<name>A0A0Q0E356_PSEA0</name>
<dbReference type="AlphaFoldDB" id="A0A0Q0E356"/>
<dbReference type="Proteomes" id="UP000050266">
    <property type="component" value="Unassembled WGS sequence"/>
</dbReference>
<evidence type="ECO:0000256" key="1">
    <source>
        <dbReference type="SAM" id="MobiDB-lite"/>
    </source>
</evidence>
<feature type="region of interest" description="Disordered" evidence="1">
    <location>
        <begin position="45"/>
        <end position="77"/>
    </location>
</feature>
<gene>
    <name evidence="2" type="ORF">ALO41_102864</name>
</gene>